<evidence type="ECO:0000313" key="6">
    <source>
        <dbReference type="Proteomes" id="UP000308530"/>
    </source>
</evidence>
<keyword evidence="4" id="KW-1133">Transmembrane helix</keyword>
<reference evidence="5 6" key="1">
    <citation type="submission" date="2020-06" db="EMBL/GenBank/DDBJ databases">
        <title>Genome sequence of Rhizobium sp strain ADMK78.</title>
        <authorList>
            <person name="Rahi P."/>
        </authorList>
    </citation>
    <scope>NUCLEOTIDE SEQUENCE [LARGE SCALE GENOMIC DNA]</scope>
    <source>
        <strain evidence="5 6">ADMK78</strain>
    </source>
</reference>
<evidence type="ECO:0000256" key="4">
    <source>
        <dbReference type="SAM" id="Phobius"/>
    </source>
</evidence>
<accession>A0ABX6QMT7</accession>
<feature type="transmembrane region" description="Helical" evidence="4">
    <location>
        <begin position="40"/>
        <end position="59"/>
    </location>
</feature>
<sequence>MLSLVRKTPILGALMAQVVAMPLVAAVTALLSGMVDQTPLIAFALFLQGAIAAVICRLFGLASWWLLIAFLFPLAMAGTMFVGNLPAWPFGIAFLLLAFVFSNTTRGRVPLYLTNAATEQTLADLVRERGARHFIDLGSGLGGVVRKVAERVEGVEALGVETAPGPFLVSWLKSRLSGHGEIRRQNLFLTDLSKADVVYAFLSPTPMPALYERARAMMKPGSLFVSNSFAVPDVTPSEIWELDDRRKTRLYLYEMGEGSSPTSAKSEV</sequence>
<dbReference type="EMBL" id="CP058350">
    <property type="protein sequence ID" value="QLF69845.1"/>
    <property type="molecule type" value="Genomic_DNA"/>
</dbReference>
<feature type="transmembrane region" description="Helical" evidence="4">
    <location>
        <begin position="12"/>
        <end position="34"/>
    </location>
</feature>
<evidence type="ECO:0000313" key="5">
    <source>
        <dbReference type="EMBL" id="QLF69845.1"/>
    </source>
</evidence>
<dbReference type="InterPro" id="IPR026170">
    <property type="entry name" value="FAM173A/B"/>
</dbReference>
<evidence type="ECO:0008006" key="7">
    <source>
        <dbReference type="Google" id="ProtNLM"/>
    </source>
</evidence>
<dbReference type="RefSeq" id="WP_138288400.1">
    <property type="nucleotide sequence ID" value="NZ_CP058350.1"/>
</dbReference>
<dbReference type="PANTHER" id="PTHR13610:SF9">
    <property type="entry name" value="FI06469P"/>
    <property type="match status" value="1"/>
</dbReference>
<organism evidence="5 6">
    <name type="scientific">Peteryoungia desertarenae</name>
    <dbReference type="NCBI Taxonomy" id="1813451"/>
    <lineage>
        <taxon>Bacteria</taxon>
        <taxon>Pseudomonadati</taxon>
        <taxon>Pseudomonadota</taxon>
        <taxon>Alphaproteobacteria</taxon>
        <taxon>Hyphomicrobiales</taxon>
        <taxon>Rhizobiaceae</taxon>
        <taxon>Peteryoungia</taxon>
    </lineage>
</organism>
<keyword evidence="4" id="KW-0472">Membrane</keyword>
<dbReference type="Gene3D" id="3.40.50.150">
    <property type="entry name" value="Vaccinia Virus protein VP39"/>
    <property type="match status" value="1"/>
</dbReference>
<dbReference type="PANTHER" id="PTHR13610">
    <property type="entry name" value="METHYLTRANSFERASE DOMAIN-CONTAINING PROTEIN"/>
    <property type="match status" value="1"/>
</dbReference>
<name>A0ABX6QMT7_9HYPH</name>
<proteinExistence type="predicted"/>
<dbReference type="SUPFAM" id="SSF53335">
    <property type="entry name" value="S-adenosyl-L-methionine-dependent methyltransferases"/>
    <property type="match status" value="1"/>
</dbReference>
<evidence type="ECO:0000256" key="2">
    <source>
        <dbReference type="ARBA" id="ARBA00022679"/>
    </source>
</evidence>
<keyword evidence="4" id="KW-0812">Transmembrane</keyword>
<dbReference type="Proteomes" id="UP000308530">
    <property type="component" value="Chromosome"/>
</dbReference>
<keyword evidence="6" id="KW-1185">Reference proteome</keyword>
<keyword evidence="1" id="KW-0489">Methyltransferase</keyword>
<gene>
    <name evidence="5" type="ORF">FE840_009990</name>
</gene>
<evidence type="ECO:0000256" key="3">
    <source>
        <dbReference type="ARBA" id="ARBA00022691"/>
    </source>
</evidence>
<keyword evidence="3" id="KW-0949">S-adenosyl-L-methionine</keyword>
<dbReference type="InterPro" id="IPR029063">
    <property type="entry name" value="SAM-dependent_MTases_sf"/>
</dbReference>
<evidence type="ECO:0000256" key="1">
    <source>
        <dbReference type="ARBA" id="ARBA00022603"/>
    </source>
</evidence>
<protein>
    <recommendedName>
        <fullName evidence="7">Class I SAM-dependent methyltransferase</fullName>
    </recommendedName>
</protein>
<keyword evidence="2" id="KW-0808">Transferase</keyword>